<sequence length="132" mass="14576">MPLPVSDVDVQPFSTQDEWLPAQGFVGIQGMPGTAKGCRLRLEKLAGLKPAIKRKRTGHKGYEYHVSAATMSLKTESEHGKDVFTFLSEDDEQLNLWVPLLKTMSPQSRKVLLQQALALLAQDLSNTPDSQA</sequence>
<dbReference type="GO" id="GO:0003677">
    <property type="term" value="F:DNA binding"/>
    <property type="evidence" value="ECO:0007669"/>
    <property type="project" value="InterPro"/>
</dbReference>
<dbReference type="STRING" id="1111728.GCA_000427805_04067"/>
<evidence type="ECO:0000259" key="1">
    <source>
        <dbReference type="PROSITE" id="PS51702"/>
    </source>
</evidence>
<dbReference type="InterPro" id="IPR003314">
    <property type="entry name" value="Mu-type_HTH"/>
</dbReference>
<dbReference type="SUPFAM" id="SSF46955">
    <property type="entry name" value="Putative DNA-binding domain"/>
    <property type="match status" value="1"/>
</dbReference>
<keyword evidence="3" id="KW-1185">Reference proteome</keyword>
<dbReference type="Gene3D" id="1.10.10.10">
    <property type="entry name" value="Winged helix-like DNA-binding domain superfamily/Winged helix DNA-binding domain"/>
    <property type="match status" value="1"/>
</dbReference>
<dbReference type="PROSITE" id="PS51702">
    <property type="entry name" value="HTH_MU"/>
    <property type="match status" value="1"/>
</dbReference>
<comment type="caution">
    <text evidence="2">The sequence shown here is derived from an EMBL/GenBank/DDBJ whole genome shotgun (WGS) entry which is preliminary data.</text>
</comment>
<evidence type="ECO:0000313" key="2">
    <source>
        <dbReference type="EMBL" id="PHI32809.1"/>
    </source>
</evidence>
<name>A0A2C6D1M0_9GAMM</name>
<evidence type="ECO:0000313" key="3">
    <source>
        <dbReference type="Proteomes" id="UP000224974"/>
    </source>
</evidence>
<dbReference type="OrthoDB" id="6627167at2"/>
<dbReference type="InterPro" id="IPR009061">
    <property type="entry name" value="DNA-bd_dom_put_sf"/>
</dbReference>
<protein>
    <recommendedName>
        <fullName evidence="1">HTH Mu-type domain-containing protein</fullName>
    </recommendedName>
</protein>
<proteinExistence type="predicted"/>
<feature type="domain" description="HTH Mu-type" evidence="1">
    <location>
        <begin position="16"/>
        <end position="85"/>
    </location>
</feature>
<gene>
    <name evidence="2" type="ORF">CRN84_23125</name>
</gene>
<accession>A0A2C6D1M0</accession>
<reference evidence="3" key="1">
    <citation type="submission" date="2017-09" db="EMBL/GenBank/DDBJ databases">
        <title>FDA dAtabase for Regulatory Grade micrObial Sequences (FDA-ARGOS): Supporting development and validation of Infectious Disease Dx tests.</title>
        <authorList>
            <person name="Minogue T."/>
            <person name="Wolcott M."/>
            <person name="Wasieloski L."/>
            <person name="Aguilar W."/>
            <person name="Moore D."/>
            <person name="Tallon L."/>
            <person name="Sadzewicz L."/>
            <person name="Ott S."/>
            <person name="Zhao X."/>
            <person name="Nagaraj S."/>
            <person name="Vavikolanu K."/>
            <person name="Aluvathingal J."/>
            <person name="Nadendla S."/>
            <person name="Sichtig H."/>
        </authorList>
    </citation>
    <scope>NUCLEOTIDE SEQUENCE [LARGE SCALE GENOMIC DNA]</scope>
    <source>
        <strain evidence="3">FDAARGOS_387</strain>
    </source>
</reference>
<dbReference type="EMBL" id="PDDX01000001">
    <property type="protein sequence ID" value="PHI32809.1"/>
    <property type="molecule type" value="Genomic_DNA"/>
</dbReference>
<dbReference type="AlphaFoldDB" id="A0A2C6D1M0"/>
<dbReference type="InterPro" id="IPR036388">
    <property type="entry name" value="WH-like_DNA-bd_sf"/>
</dbReference>
<organism evidence="2 3">
    <name type="scientific">Budvicia aquatica</name>
    <dbReference type="NCBI Taxonomy" id="82979"/>
    <lineage>
        <taxon>Bacteria</taxon>
        <taxon>Pseudomonadati</taxon>
        <taxon>Pseudomonadota</taxon>
        <taxon>Gammaproteobacteria</taxon>
        <taxon>Enterobacterales</taxon>
        <taxon>Budviciaceae</taxon>
        <taxon>Budvicia</taxon>
    </lineage>
</organism>
<dbReference type="Proteomes" id="UP000224974">
    <property type="component" value="Unassembled WGS sequence"/>
</dbReference>